<dbReference type="GO" id="GO:0018169">
    <property type="term" value="F:ribosomal S6-glutamic acid ligase activity"/>
    <property type="evidence" value="ECO:0007669"/>
    <property type="project" value="TreeGrafter"/>
</dbReference>
<dbReference type="InterPro" id="IPR011761">
    <property type="entry name" value="ATP-grasp"/>
</dbReference>
<dbReference type="Gene3D" id="3.30.470.20">
    <property type="entry name" value="ATP-grasp fold, B domain"/>
    <property type="match status" value="1"/>
</dbReference>
<keyword evidence="1" id="KW-0067">ATP-binding</keyword>
<dbReference type="GO" id="GO:0005737">
    <property type="term" value="C:cytoplasm"/>
    <property type="evidence" value="ECO:0007669"/>
    <property type="project" value="TreeGrafter"/>
</dbReference>
<dbReference type="Pfam" id="PF08443">
    <property type="entry name" value="RimK"/>
    <property type="match status" value="1"/>
</dbReference>
<evidence type="ECO:0000313" key="4">
    <source>
        <dbReference type="Proteomes" id="UP000287447"/>
    </source>
</evidence>
<sequence>MSRTVFILDDPKDFPFAGPGREIISARDYLGRDKPYSTRTRLVNLCTDYSYLSKGYYCALTAEARGDKILPSAEAMLWVGWKRIYRRALGDLERLLTKALVGRKSNDPAEDDPQGPITVCFGMAADARFKNLARVVFDAFRCPILRIQFEKAETERGKPIFRIRDVTVPNWRTLRGADRDLFASGLDAYTKRSRPLAGQVRPPRYTLAVLLDPKEAMPPTNKLGIERLIRAGASLGVKVETIGKGDLARLAEYDALFIRETTALDHHTYRFAKRAEQEGIPCLDDSVSILRCTNKVYLAELFRTHNIPAPKTAVIDKDNLERIAKESDFPVVLKVPDSAFSKGVKRADDKDQMIVLAKEMLEHSDLILAQEYMRTDFDWRIGILNGTPLFASKYFMARGHWQIVNHAAKGGPDEGGFSTVPIEEVPPAILDAALAAARPIGDGLYGVDCKLIDDRAVVIEVNDNPNLDGGIEDKLLKDELWRIILRDFIRRIEEVR</sequence>
<accession>A0A437QMS0</accession>
<keyword evidence="1" id="KW-0547">Nucleotide-binding</keyword>
<evidence type="ECO:0000313" key="3">
    <source>
        <dbReference type="EMBL" id="RVU35834.1"/>
    </source>
</evidence>
<keyword evidence="3" id="KW-0436">Ligase</keyword>
<dbReference type="PROSITE" id="PS50975">
    <property type="entry name" value="ATP_GRASP"/>
    <property type="match status" value="1"/>
</dbReference>
<dbReference type="InterPro" id="IPR025839">
    <property type="entry name" value="RLAN_dom"/>
</dbReference>
<dbReference type="Pfam" id="PF14401">
    <property type="entry name" value="RLAN"/>
    <property type="match status" value="1"/>
</dbReference>
<organism evidence="3 4">
    <name type="scientific">Hwanghaeella grinnelliae</name>
    <dbReference type="NCBI Taxonomy" id="2500179"/>
    <lineage>
        <taxon>Bacteria</taxon>
        <taxon>Pseudomonadati</taxon>
        <taxon>Pseudomonadota</taxon>
        <taxon>Alphaproteobacteria</taxon>
        <taxon>Rhodospirillales</taxon>
        <taxon>Rhodospirillaceae</taxon>
        <taxon>Hwanghaeella</taxon>
    </lineage>
</organism>
<gene>
    <name evidence="3" type="ORF">EOI86_11250</name>
</gene>
<dbReference type="SUPFAM" id="SSF56059">
    <property type="entry name" value="Glutathione synthetase ATP-binding domain-like"/>
    <property type="match status" value="1"/>
</dbReference>
<dbReference type="Gene3D" id="3.30.1490.20">
    <property type="entry name" value="ATP-grasp fold, A domain"/>
    <property type="match status" value="1"/>
</dbReference>
<dbReference type="EMBL" id="SADE01000002">
    <property type="protein sequence ID" value="RVU35834.1"/>
    <property type="molecule type" value="Genomic_DNA"/>
</dbReference>
<protein>
    <submittedName>
        <fullName evidence="3">RimK family alpha-L-glutamate ligase</fullName>
    </submittedName>
</protein>
<dbReference type="GO" id="GO:0009432">
    <property type="term" value="P:SOS response"/>
    <property type="evidence" value="ECO:0007669"/>
    <property type="project" value="TreeGrafter"/>
</dbReference>
<dbReference type="Proteomes" id="UP000287447">
    <property type="component" value="Unassembled WGS sequence"/>
</dbReference>
<dbReference type="InterPro" id="IPR013651">
    <property type="entry name" value="ATP-grasp_RimK-type"/>
</dbReference>
<dbReference type="GO" id="GO:0005524">
    <property type="term" value="F:ATP binding"/>
    <property type="evidence" value="ECO:0007669"/>
    <property type="project" value="UniProtKB-UniRule"/>
</dbReference>
<evidence type="ECO:0000259" key="2">
    <source>
        <dbReference type="PROSITE" id="PS50975"/>
    </source>
</evidence>
<reference evidence="4" key="1">
    <citation type="submission" date="2019-01" db="EMBL/GenBank/DDBJ databases">
        <title>Gri0909 isolated from a small marine red alga.</title>
        <authorList>
            <person name="Kim J."/>
            <person name="Jeong S.E."/>
            <person name="Jeon C.O."/>
        </authorList>
    </citation>
    <scope>NUCLEOTIDE SEQUENCE [LARGE SCALE GENOMIC DNA]</scope>
    <source>
        <strain evidence="4">Gri0909</strain>
    </source>
</reference>
<comment type="caution">
    <text evidence="3">The sequence shown here is derived from an EMBL/GenBank/DDBJ whole genome shotgun (WGS) entry which is preliminary data.</text>
</comment>
<dbReference type="GO" id="GO:0046872">
    <property type="term" value="F:metal ion binding"/>
    <property type="evidence" value="ECO:0007669"/>
    <property type="project" value="InterPro"/>
</dbReference>
<dbReference type="InterPro" id="IPR013815">
    <property type="entry name" value="ATP_grasp_subdomain_1"/>
</dbReference>
<feature type="domain" description="ATP-grasp" evidence="2">
    <location>
        <begin position="299"/>
        <end position="489"/>
    </location>
</feature>
<name>A0A437QMS0_9PROT</name>
<dbReference type="PANTHER" id="PTHR21621:SF0">
    <property type="entry name" value="BETA-CITRYLGLUTAMATE SYNTHASE B-RELATED"/>
    <property type="match status" value="1"/>
</dbReference>
<proteinExistence type="predicted"/>
<keyword evidence="4" id="KW-1185">Reference proteome</keyword>
<evidence type="ECO:0000256" key="1">
    <source>
        <dbReference type="PROSITE-ProRule" id="PRU00409"/>
    </source>
</evidence>
<dbReference type="OrthoDB" id="9800957at2"/>
<dbReference type="PANTHER" id="PTHR21621">
    <property type="entry name" value="RIBOSOMAL PROTEIN S6 MODIFICATION PROTEIN"/>
    <property type="match status" value="1"/>
</dbReference>
<dbReference type="RefSeq" id="WP_127765311.1">
    <property type="nucleotide sequence ID" value="NZ_SADE01000002.1"/>
</dbReference>
<dbReference type="AlphaFoldDB" id="A0A437QMS0"/>